<evidence type="ECO:0000313" key="2">
    <source>
        <dbReference type="EMBL" id="HJC38753.1"/>
    </source>
</evidence>
<keyword evidence="1" id="KW-0812">Transmembrane</keyword>
<dbReference type="GO" id="GO:0005886">
    <property type="term" value="C:plasma membrane"/>
    <property type="evidence" value="ECO:0007669"/>
    <property type="project" value="UniProtKB-SubCell"/>
</dbReference>
<reference evidence="2" key="2">
    <citation type="submission" date="2021-04" db="EMBL/GenBank/DDBJ databases">
        <authorList>
            <person name="Gilroy R."/>
        </authorList>
    </citation>
    <scope>NUCLEOTIDE SEQUENCE</scope>
    <source>
        <strain evidence="2">ChiGjej1B1-1692</strain>
    </source>
</reference>
<proteinExistence type="predicted"/>
<feature type="transmembrane region" description="Helical" evidence="1">
    <location>
        <begin position="60"/>
        <end position="82"/>
    </location>
</feature>
<dbReference type="EMBL" id="DWWK01000095">
    <property type="protein sequence ID" value="HJC38753.1"/>
    <property type="molecule type" value="Genomic_DNA"/>
</dbReference>
<gene>
    <name evidence="2" type="ORF">H9757_06795</name>
</gene>
<keyword evidence="1" id="KW-1133">Transmembrane helix</keyword>
<dbReference type="AlphaFoldDB" id="A0A9D2NWK7"/>
<dbReference type="Proteomes" id="UP000823894">
    <property type="component" value="Unassembled WGS sequence"/>
</dbReference>
<comment type="caution">
    <text evidence="2">The sequence shown here is derived from an EMBL/GenBank/DDBJ whole genome shotgun (WGS) entry which is preliminary data.</text>
</comment>
<feature type="transmembrane region" description="Helical" evidence="1">
    <location>
        <begin position="260"/>
        <end position="279"/>
    </location>
</feature>
<evidence type="ECO:0000313" key="3">
    <source>
        <dbReference type="Proteomes" id="UP000823894"/>
    </source>
</evidence>
<dbReference type="Pfam" id="PF12730">
    <property type="entry name" value="ABC2_membrane_4"/>
    <property type="match status" value="1"/>
</dbReference>
<keyword evidence="1" id="KW-0472">Membrane</keyword>
<organism evidence="2 3">
    <name type="scientific">Candidatus Mediterraneibacter faecigallinarum</name>
    <dbReference type="NCBI Taxonomy" id="2838669"/>
    <lineage>
        <taxon>Bacteria</taxon>
        <taxon>Bacillati</taxon>
        <taxon>Bacillota</taxon>
        <taxon>Clostridia</taxon>
        <taxon>Lachnospirales</taxon>
        <taxon>Lachnospiraceae</taxon>
        <taxon>Mediterraneibacter</taxon>
    </lineage>
</organism>
<dbReference type="GO" id="GO:0140359">
    <property type="term" value="F:ABC-type transporter activity"/>
    <property type="evidence" value="ECO:0007669"/>
    <property type="project" value="InterPro"/>
</dbReference>
<sequence>MSIWWEGKEMSRLLSADFARLFKNKYFWICSIFLAGFGIFMQVMNYVSCVSMDTVPHPDTIFFAFSLLTGILLSAFVSLFIGTEYSDGTMRNKLVIGHTRYSIYLSGLITCIAAGLLMCLFCVVASVAVGLPLSGFFESDIRLIISTALGIAAASTAFASLCTLTAMVCQNRAVTAVTNILLVFFLLFAAIYIRARLDEPKTYPAYIYEQDGAVQSDEEVPNPNYLSGTTRDIYEFLNDFLPSGQSVQYTNMEAENIPLLAAYSAGITVAAAGAGMCVFRRKDIK</sequence>
<evidence type="ECO:0000256" key="1">
    <source>
        <dbReference type="SAM" id="Phobius"/>
    </source>
</evidence>
<reference evidence="2" key="1">
    <citation type="journal article" date="2021" name="PeerJ">
        <title>Extensive microbial diversity within the chicken gut microbiome revealed by metagenomics and culture.</title>
        <authorList>
            <person name="Gilroy R."/>
            <person name="Ravi A."/>
            <person name="Getino M."/>
            <person name="Pursley I."/>
            <person name="Horton D.L."/>
            <person name="Alikhan N.F."/>
            <person name="Baker D."/>
            <person name="Gharbi K."/>
            <person name="Hall N."/>
            <person name="Watson M."/>
            <person name="Adriaenssens E.M."/>
            <person name="Foster-Nyarko E."/>
            <person name="Jarju S."/>
            <person name="Secka A."/>
            <person name="Antonio M."/>
            <person name="Oren A."/>
            <person name="Chaudhuri R.R."/>
            <person name="La Ragione R."/>
            <person name="Hildebrand F."/>
            <person name="Pallen M.J."/>
        </authorList>
    </citation>
    <scope>NUCLEOTIDE SEQUENCE</scope>
    <source>
        <strain evidence="2">ChiGjej1B1-1692</strain>
    </source>
</reference>
<feature type="transmembrane region" description="Helical" evidence="1">
    <location>
        <begin position="103"/>
        <end position="131"/>
    </location>
</feature>
<feature type="transmembrane region" description="Helical" evidence="1">
    <location>
        <begin position="26"/>
        <end position="48"/>
    </location>
</feature>
<name>A0A9D2NWK7_9FIRM</name>
<feature type="transmembrane region" description="Helical" evidence="1">
    <location>
        <begin position="143"/>
        <end position="166"/>
    </location>
</feature>
<protein>
    <submittedName>
        <fullName evidence="2">ABC transporter permease</fullName>
    </submittedName>
</protein>
<feature type="transmembrane region" description="Helical" evidence="1">
    <location>
        <begin position="173"/>
        <end position="193"/>
    </location>
</feature>
<accession>A0A9D2NWK7</accession>